<protein>
    <submittedName>
        <fullName evidence="1">Uncharacterized protein</fullName>
    </submittedName>
</protein>
<comment type="caution">
    <text evidence="1">The sequence shown here is derived from an EMBL/GenBank/DDBJ whole genome shotgun (WGS) entry which is preliminary data.</text>
</comment>
<evidence type="ECO:0000313" key="2">
    <source>
        <dbReference type="Proteomes" id="UP000265520"/>
    </source>
</evidence>
<evidence type="ECO:0000313" key="1">
    <source>
        <dbReference type="EMBL" id="MCI75426.1"/>
    </source>
</evidence>
<keyword evidence="2" id="KW-1185">Reference proteome</keyword>
<name>A0A392USF6_9FABA</name>
<reference evidence="1 2" key="1">
    <citation type="journal article" date="2018" name="Front. Plant Sci.">
        <title>Red Clover (Trifolium pratense) and Zigzag Clover (T. medium) - A Picture of Genomic Similarities and Differences.</title>
        <authorList>
            <person name="Dluhosova J."/>
            <person name="Istvanek J."/>
            <person name="Nedelnik J."/>
            <person name="Repkova J."/>
        </authorList>
    </citation>
    <scope>NUCLEOTIDE SEQUENCE [LARGE SCALE GENOMIC DNA]</scope>
    <source>
        <strain evidence="2">cv. 10/8</strain>
        <tissue evidence="1">Leaf</tissue>
    </source>
</reference>
<proteinExistence type="predicted"/>
<organism evidence="1 2">
    <name type="scientific">Trifolium medium</name>
    <dbReference type="NCBI Taxonomy" id="97028"/>
    <lineage>
        <taxon>Eukaryota</taxon>
        <taxon>Viridiplantae</taxon>
        <taxon>Streptophyta</taxon>
        <taxon>Embryophyta</taxon>
        <taxon>Tracheophyta</taxon>
        <taxon>Spermatophyta</taxon>
        <taxon>Magnoliopsida</taxon>
        <taxon>eudicotyledons</taxon>
        <taxon>Gunneridae</taxon>
        <taxon>Pentapetalae</taxon>
        <taxon>rosids</taxon>
        <taxon>fabids</taxon>
        <taxon>Fabales</taxon>
        <taxon>Fabaceae</taxon>
        <taxon>Papilionoideae</taxon>
        <taxon>50 kb inversion clade</taxon>
        <taxon>NPAAA clade</taxon>
        <taxon>Hologalegina</taxon>
        <taxon>IRL clade</taxon>
        <taxon>Trifolieae</taxon>
        <taxon>Trifolium</taxon>
    </lineage>
</organism>
<dbReference type="EMBL" id="LXQA010882485">
    <property type="protein sequence ID" value="MCI75426.1"/>
    <property type="molecule type" value="Genomic_DNA"/>
</dbReference>
<dbReference type="AlphaFoldDB" id="A0A392USF6"/>
<sequence length="37" mass="4106">MASFVASRRPTIVKNVAWQPQECRLATTRRTGCSVAI</sequence>
<dbReference type="Proteomes" id="UP000265520">
    <property type="component" value="Unassembled WGS sequence"/>
</dbReference>
<accession>A0A392USF6</accession>